<accession>A0ABZ1U6Z6</accession>
<evidence type="ECO:0000313" key="1">
    <source>
        <dbReference type="EMBL" id="WUQ85876.1"/>
    </source>
</evidence>
<dbReference type="Gene3D" id="3.30.530.20">
    <property type="match status" value="1"/>
</dbReference>
<dbReference type="SUPFAM" id="SSF55961">
    <property type="entry name" value="Bet v1-like"/>
    <property type="match status" value="1"/>
</dbReference>
<dbReference type="Proteomes" id="UP001432222">
    <property type="component" value="Chromosome"/>
</dbReference>
<dbReference type="InterPro" id="IPR023393">
    <property type="entry name" value="START-like_dom_sf"/>
</dbReference>
<dbReference type="RefSeq" id="WP_328956553.1">
    <property type="nucleotide sequence ID" value="NZ_CP108110.1"/>
</dbReference>
<proteinExistence type="predicted"/>
<reference evidence="1" key="1">
    <citation type="submission" date="2022-10" db="EMBL/GenBank/DDBJ databases">
        <title>The complete genomes of actinobacterial strains from the NBC collection.</title>
        <authorList>
            <person name="Joergensen T.S."/>
            <person name="Alvarez Arevalo M."/>
            <person name="Sterndorff E.B."/>
            <person name="Faurdal D."/>
            <person name="Vuksanovic O."/>
            <person name="Mourched A.-S."/>
            <person name="Charusanti P."/>
            <person name="Shaw S."/>
            <person name="Blin K."/>
            <person name="Weber T."/>
        </authorList>
    </citation>
    <scope>NUCLEOTIDE SEQUENCE</scope>
    <source>
        <strain evidence="1">NBC_00222</strain>
    </source>
</reference>
<gene>
    <name evidence="1" type="ORF">OHA16_24640</name>
</gene>
<keyword evidence="2" id="KW-1185">Reference proteome</keyword>
<protein>
    <submittedName>
        <fullName evidence="1">SRPBCC family protein</fullName>
    </submittedName>
</protein>
<dbReference type="CDD" id="cd07812">
    <property type="entry name" value="SRPBCC"/>
    <property type="match status" value="1"/>
</dbReference>
<dbReference type="Pfam" id="PF10604">
    <property type="entry name" value="Polyketide_cyc2"/>
    <property type="match status" value="1"/>
</dbReference>
<evidence type="ECO:0000313" key="2">
    <source>
        <dbReference type="Proteomes" id="UP001432222"/>
    </source>
</evidence>
<dbReference type="InterPro" id="IPR019587">
    <property type="entry name" value="Polyketide_cyclase/dehydratase"/>
</dbReference>
<dbReference type="EMBL" id="CP108110">
    <property type="protein sequence ID" value="WUQ85876.1"/>
    <property type="molecule type" value="Genomic_DNA"/>
</dbReference>
<organism evidence="1 2">
    <name type="scientific">Kitasatospora purpeofusca</name>
    <dbReference type="NCBI Taxonomy" id="67352"/>
    <lineage>
        <taxon>Bacteria</taxon>
        <taxon>Bacillati</taxon>
        <taxon>Actinomycetota</taxon>
        <taxon>Actinomycetes</taxon>
        <taxon>Kitasatosporales</taxon>
        <taxon>Streptomycetaceae</taxon>
        <taxon>Kitasatospora</taxon>
    </lineage>
</organism>
<name>A0ABZ1U6Z6_9ACTN</name>
<sequence>MDREWGIEESIGVAATPTEVYRAVSTVRRTGEWSPECRAVWARRGPLRAGDRFVGFNRRGLFVWFTTCRVTTARPGSEFAFRVDAFGLPIAEWGYRFAPDGEGGTNLTEYWRDLRTGRSAPVAELLGKVFSGVAPERRAAHNRAGVRETLRRIRQILEA</sequence>